<dbReference type="Pfam" id="PF24738">
    <property type="entry name" value="DUF7689"/>
    <property type="match status" value="1"/>
</dbReference>
<name>A0A194W494_CYTMA</name>
<keyword evidence="4" id="KW-1185">Reference proteome</keyword>
<reference evidence="3" key="1">
    <citation type="submission" date="2014-12" db="EMBL/GenBank/DDBJ databases">
        <title>Genome Sequence of Valsa Canker Pathogens Uncovers a Specific Adaption of Colonization on Woody Bark.</title>
        <authorList>
            <person name="Yin Z."/>
            <person name="Liu H."/>
            <person name="Gao X."/>
            <person name="Li Z."/>
            <person name="Song N."/>
            <person name="Ke X."/>
            <person name="Dai Q."/>
            <person name="Wu Y."/>
            <person name="Sun Y."/>
            <person name="Xu J.-R."/>
            <person name="Kang Z.K."/>
            <person name="Wang L."/>
            <person name="Huang L."/>
        </authorList>
    </citation>
    <scope>NUCLEOTIDE SEQUENCE [LARGE SCALE GENOMIC DNA]</scope>
    <source>
        <strain evidence="3">03-8</strain>
    </source>
</reference>
<dbReference type="Proteomes" id="UP000078559">
    <property type="component" value="Chromosome 7"/>
</dbReference>
<gene>
    <name evidence="3" type="ORF">VM1G_06763</name>
</gene>
<evidence type="ECO:0000313" key="4">
    <source>
        <dbReference type="Proteomes" id="UP000078559"/>
    </source>
</evidence>
<feature type="region of interest" description="Disordered" evidence="1">
    <location>
        <begin position="156"/>
        <end position="221"/>
    </location>
</feature>
<proteinExistence type="predicted"/>
<organism evidence="3 4">
    <name type="scientific">Cytospora mali</name>
    <name type="common">Apple Valsa canker fungus</name>
    <name type="synonym">Valsa mali</name>
    <dbReference type="NCBI Taxonomy" id="578113"/>
    <lineage>
        <taxon>Eukaryota</taxon>
        <taxon>Fungi</taxon>
        <taxon>Dikarya</taxon>
        <taxon>Ascomycota</taxon>
        <taxon>Pezizomycotina</taxon>
        <taxon>Sordariomycetes</taxon>
        <taxon>Sordariomycetidae</taxon>
        <taxon>Diaporthales</taxon>
        <taxon>Cytosporaceae</taxon>
        <taxon>Cytospora</taxon>
    </lineage>
</organism>
<sequence>MANALNTYMTANFTGAQTTTPGAAGWYQGHGGANNNAYNCFAHAVGVTTRRINAQTRAQLDEAYSREHYFPVAATGAPHVGDAEVYTRPTEPNQIVHAHRVTGPNTAQSKLGPGELIDHHRGTLQTPREGTQNSWEYGRVAYRYRRDDAKFNAMYETTKSGRVRKRPATDDNQDAAKKAKTTTAASSSKTGSTSKPAAKPVVKPVAKPAAKPAAIKGAIRR</sequence>
<feature type="domain" description="DUF7689" evidence="2">
    <location>
        <begin position="34"/>
        <end position="144"/>
    </location>
</feature>
<dbReference type="OrthoDB" id="5210350at2759"/>
<dbReference type="InterPro" id="IPR056106">
    <property type="entry name" value="DUF7689"/>
</dbReference>
<accession>A0A194W494</accession>
<evidence type="ECO:0000313" key="3">
    <source>
        <dbReference type="EMBL" id="KUI71356.1"/>
    </source>
</evidence>
<dbReference type="EMBL" id="CM003104">
    <property type="protein sequence ID" value="KUI71356.1"/>
    <property type="molecule type" value="Genomic_DNA"/>
</dbReference>
<evidence type="ECO:0000256" key="1">
    <source>
        <dbReference type="SAM" id="MobiDB-lite"/>
    </source>
</evidence>
<feature type="compositionally biased region" description="Low complexity" evidence="1">
    <location>
        <begin position="181"/>
        <end position="214"/>
    </location>
</feature>
<protein>
    <recommendedName>
        <fullName evidence="2">DUF7689 domain-containing protein</fullName>
    </recommendedName>
</protein>
<dbReference type="AlphaFoldDB" id="A0A194W494"/>
<evidence type="ECO:0000259" key="2">
    <source>
        <dbReference type="Pfam" id="PF24738"/>
    </source>
</evidence>